<keyword evidence="2" id="KW-1185">Reference proteome</keyword>
<protein>
    <recommendedName>
        <fullName evidence="3">YGGT family-domain-containing protein</fullName>
    </recommendedName>
</protein>
<evidence type="ECO:0000313" key="2">
    <source>
        <dbReference type="Proteomes" id="UP000708148"/>
    </source>
</evidence>
<accession>A0A8S1J2D1</accession>
<dbReference type="InterPro" id="IPR003425">
    <property type="entry name" value="CCB3/YggT"/>
</dbReference>
<reference evidence="1" key="1">
    <citation type="submission" date="2020-12" db="EMBL/GenBank/DDBJ databases">
        <authorList>
            <person name="Iha C."/>
        </authorList>
    </citation>
    <scope>NUCLEOTIDE SEQUENCE</scope>
</reference>
<name>A0A8S1J2D1_9CHLO</name>
<comment type="caution">
    <text evidence="1">The sequence shown here is derived from an EMBL/GenBank/DDBJ whole genome shotgun (WGS) entry which is preliminary data.</text>
</comment>
<dbReference type="GO" id="GO:0016020">
    <property type="term" value="C:membrane"/>
    <property type="evidence" value="ECO:0007669"/>
    <property type="project" value="InterPro"/>
</dbReference>
<gene>
    <name evidence="1" type="ORF">OSTQU699_LOCUS7059</name>
</gene>
<evidence type="ECO:0008006" key="3">
    <source>
        <dbReference type="Google" id="ProtNLM"/>
    </source>
</evidence>
<sequence>MDACSRLPCGRRPLARLPPAFGLGLRTIRVAAVDACRRCRKSVHRPCTRSQGGADEAGPCGGRGREGVELAQSRLSPALAAGLSLGLLLAAEPSMAGPSSLALQHSNILFSVADLGGAAVGLASFVLKPVLAIGQILFVIRIVLTWYPEVEMTKLPWSIACVPTEPILKPTRAVVPPAFGVDISPVIWVGILSFINEILLGPQGIFTLIEKQV</sequence>
<dbReference type="OrthoDB" id="4696at2759"/>
<dbReference type="Proteomes" id="UP000708148">
    <property type="component" value="Unassembled WGS sequence"/>
</dbReference>
<dbReference type="Pfam" id="PF02325">
    <property type="entry name" value="CCB3_YggT"/>
    <property type="match status" value="1"/>
</dbReference>
<proteinExistence type="predicted"/>
<dbReference type="EMBL" id="CAJHUC010001611">
    <property type="protein sequence ID" value="CAD7701702.1"/>
    <property type="molecule type" value="Genomic_DNA"/>
</dbReference>
<evidence type="ECO:0000313" key="1">
    <source>
        <dbReference type="EMBL" id="CAD7701702.1"/>
    </source>
</evidence>
<dbReference type="AlphaFoldDB" id="A0A8S1J2D1"/>
<dbReference type="PANTHER" id="PTHR33219:SF14">
    <property type="entry name" value="PROTEIN COFACTOR ASSEMBLY OF COMPLEX C SUBUNIT B CCB3, CHLOROPLASTIC-RELATED"/>
    <property type="match status" value="1"/>
</dbReference>
<organism evidence="1 2">
    <name type="scientific">Ostreobium quekettii</name>
    <dbReference type="NCBI Taxonomy" id="121088"/>
    <lineage>
        <taxon>Eukaryota</taxon>
        <taxon>Viridiplantae</taxon>
        <taxon>Chlorophyta</taxon>
        <taxon>core chlorophytes</taxon>
        <taxon>Ulvophyceae</taxon>
        <taxon>TCBD clade</taxon>
        <taxon>Bryopsidales</taxon>
        <taxon>Ostreobineae</taxon>
        <taxon>Ostreobiaceae</taxon>
        <taxon>Ostreobium</taxon>
    </lineage>
</organism>
<dbReference type="PANTHER" id="PTHR33219">
    <property type="entry name" value="YLMG HOMOLOG PROTEIN 2, CHLOROPLASTIC"/>
    <property type="match status" value="1"/>
</dbReference>